<keyword evidence="4" id="KW-0378">Hydrolase</keyword>
<dbReference type="InterPro" id="IPR029070">
    <property type="entry name" value="Chitinase_insertion_sf"/>
</dbReference>
<dbReference type="GO" id="GO:0016787">
    <property type="term" value="F:hydrolase activity"/>
    <property type="evidence" value="ECO:0007669"/>
    <property type="project" value="UniProtKB-KW"/>
</dbReference>
<dbReference type="InParanoid" id="A0A1Y1Y734"/>
<dbReference type="PANTHER" id="PTHR46066:SF2">
    <property type="entry name" value="CHITINASE DOMAIN-CONTAINING PROTEIN 1"/>
    <property type="match status" value="1"/>
</dbReference>
<dbReference type="SUPFAM" id="SSF51445">
    <property type="entry name" value="(Trans)glycosidases"/>
    <property type="match status" value="1"/>
</dbReference>
<accession>A0A1Y1Y734</accession>
<evidence type="ECO:0000259" key="3">
    <source>
        <dbReference type="PROSITE" id="PS51910"/>
    </source>
</evidence>
<dbReference type="GO" id="GO:0008061">
    <property type="term" value="F:chitin binding"/>
    <property type="evidence" value="ECO:0007669"/>
    <property type="project" value="InterPro"/>
</dbReference>
<feature type="domain" description="GH18" evidence="3">
    <location>
        <begin position="21"/>
        <end position="329"/>
    </location>
</feature>
<dbReference type="InterPro" id="IPR001223">
    <property type="entry name" value="Glyco_hydro18_cat"/>
</dbReference>
<comment type="caution">
    <text evidence="4">The sequence shown here is derived from an EMBL/GenBank/DDBJ whole genome shotgun (WGS) entry which is preliminary data.</text>
</comment>
<evidence type="ECO:0000256" key="1">
    <source>
        <dbReference type="ARBA" id="ARBA00009336"/>
    </source>
</evidence>
<comment type="similarity">
    <text evidence="1">Belongs to the glycosyl hydrolase 18 family.</text>
</comment>
<reference evidence="4 5" key="1">
    <citation type="submission" date="2016-07" db="EMBL/GenBank/DDBJ databases">
        <title>Pervasive Adenine N6-methylation of Active Genes in Fungi.</title>
        <authorList>
            <consortium name="DOE Joint Genome Institute"/>
            <person name="Mondo S.J."/>
            <person name="Dannebaum R.O."/>
            <person name="Kuo R.C."/>
            <person name="Labutti K."/>
            <person name="Haridas S."/>
            <person name="Kuo A."/>
            <person name="Salamov A."/>
            <person name="Ahrendt S.R."/>
            <person name="Lipzen A."/>
            <person name="Sullivan W."/>
            <person name="Andreopoulos W.B."/>
            <person name="Clum A."/>
            <person name="Lindquist E."/>
            <person name="Daum C."/>
            <person name="Ramamoorthy G.K."/>
            <person name="Gryganskyi A."/>
            <person name="Culley D."/>
            <person name="Magnuson J.K."/>
            <person name="James T.Y."/>
            <person name="O'Malley M.A."/>
            <person name="Stajich J.E."/>
            <person name="Spatafora J.W."/>
            <person name="Visel A."/>
            <person name="Grigoriev I.V."/>
        </authorList>
    </citation>
    <scope>NUCLEOTIDE SEQUENCE [LARGE SCALE GENOMIC DNA]</scope>
    <source>
        <strain evidence="4 5">CBS 931.73</strain>
    </source>
</reference>
<evidence type="ECO:0000256" key="2">
    <source>
        <dbReference type="ARBA" id="ARBA00040976"/>
    </source>
</evidence>
<dbReference type="AlphaFoldDB" id="A0A1Y1Y734"/>
<evidence type="ECO:0000313" key="4">
    <source>
        <dbReference type="EMBL" id="ORX93705.1"/>
    </source>
</evidence>
<dbReference type="Gene3D" id="3.20.20.80">
    <property type="entry name" value="Glycosidases"/>
    <property type="match status" value="1"/>
</dbReference>
<proteinExistence type="inferred from homology"/>
<organism evidence="4 5">
    <name type="scientific">Basidiobolus meristosporus CBS 931.73</name>
    <dbReference type="NCBI Taxonomy" id="1314790"/>
    <lineage>
        <taxon>Eukaryota</taxon>
        <taxon>Fungi</taxon>
        <taxon>Fungi incertae sedis</taxon>
        <taxon>Zoopagomycota</taxon>
        <taxon>Entomophthoromycotina</taxon>
        <taxon>Basidiobolomycetes</taxon>
        <taxon>Basidiobolales</taxon>
        <taxon>Basidiobolaceae</taxon>
        <taxon>Basidiobolus</taxon>
    </lineage>
</organism>
<dbReference type="OrthoDB" id="73875at2759"/>
<dbReference type="PANTHER" id="PTHR46066">
    <property type="entry name" value="CHITINASE DOMAIN-CONTAINING PROTEIN 1 FAMILY MEMBER"/>
    <property type="match status" value="1"/>
</dbReference>
<dbReference type="InterPro" id="IPR011583">
    <property type="entry name" value="Chitinase_II/V-like_cat"/>
</dbReference>
<dbReference type="Gene3D" id="3.10.50.10">
    <property type="match status" value="1"/>
</dbReference>
<gene>
    <name evidence="4" type="ORF">K493DRAFT_374852</name>
</gene>
<dbReference type="Proteomes" id="UP000193498">
    <property type="component" value="Unassembled WGS sequence"/>
</dbReference>
<sequence length="329" mass="38107">MLAVGNLSESYGHRGFYPTPGNPPTTFHAWMFYGAPAQNAAQTYKRYTIDVLRTQYFNLLDDGNLQLVYEDSSDLYNTQNAYSERNIAELKRFSKEQLVTISGHISGMRQAFSKLSTNSTHIIQTLVDFVNDHRLTGIDIDFENYNQWTSKDYSDYKSFVTSLGKRLHESNKKLAICGPMWTSEEPPFQWKYEDFVNLPIDYVTPMIYDYQWDYGGGAPICPLEWLRKWTLKMKRIFHSDQLVIGLPSYGYTAKRGKYNIRNLTLQQIKRLDGYHGGRRDNSSAEVFKFVGDTVYVSIDRKAINAKRRVVESLGVRQISVWHLGGNDWF</sequence>
<evidence type="ECO:0000313" key="5">
    <source>
        <dbReference type="Proteomes" id="UP000193498"/>
    </source>
</evidence>
<dbReference type="Pfam" id="PF00704">
    <property type="entry name" value="Glyco_hydro_18"/>
    <property type="match status" value="1"/>
</dbReference>
<dbReference type="GO" id="GO:0005975">
    <property type="term" value="P:carbohydrate metabolic process"/>
    <property type="evidence" value="ECO:0007669"/>
    <property type="project" value="InterPro"/>
</dbReference>
<dbReference type="EMBL" id="MCFE01000226">
    <property type="protein sequence ID" value="ORX93705.1"/>
    <property type="molecule type" value="Genomic_DNA"/>
</dbReference>
<dbReference type="PROSITE" id="PS51910">
    <property type="entry name" value="GH18_2"/>
    <property type="match status" value="1"/>
</dbReference>
<name>A0A1Y1Y734_9FUNG</name>
<protein>
    <recommendedName>
        <fullName evidence="2">Chitinase domain-containing protein 1</fullName>
    </recommendedName>
</protein>
<keyword evidence="5" id="KW-1185">Reference proteome</keyword>
<dbReference type="InterPro" id="IPR017853">
    <property type="entry name" value="GH"/>
</dbReference>
<dbReference type="SMART" id="SM00636">
    <property type="entry name" value="Glyco_18"/>
    <property type="match status" value="1"/>
</dbReference>